<accession>A0A9P5LHB4</accession>
<dbReference type="SUPFAM" id="SSF52540">
    <property type="entry name" value="P-loop containing nucleoside triphosphate hydrolases"/>
    <property type="match status" value="1"/>
</dbReference>
<dbReference type="GO" id="GO:0004843">
    <property type="term" value="F:cysteine-type deubiquitinase activity"/>
    <property type="evidence" value="ECO:0007669"/>
    <property type="project" value="UniProtKB-EC"/>
</dbReference>
<dbReference type="PANTHER" id="PTHR13367">
    <property type="entry name" value="UBIQUITIN THIOESTERASE"/>
    <property type="match status" value="1"/>
</dbReference>
<evidence type="ECO:0000259" key="9">
    <source>
        <dbReference type="Pfam" id="PF12359"/>
    </source>
</evidence>
<dbReference type="InterPro" id="IPR051346">
    <property type="entry name" value="OTU_Deubiquitinase"/>
</dbReference>
<keyword evidence="3" id="KW-0645">Protease</keyword>
<feature type="region of interest" description="Disordered" evidence="7">
    <location>
        <begin position="1552"/>
        <end position="1613"/>
    </location>
</feature>
<dbReference type="OrthoDB" id="3182339at2759"/>
<gene>
    <name evidence="10" type="ORF">G7Z17_g5937</name>
</gene>
<feature type="domain" description="DUF3645" evidence="9">
    <location>
        <begin position="764"/>
        <end position="796"/>
    </location>
</feature>
<dbReference type="EMBL" id="JAANBB010000106">
    <property type="protein sequence ID" value="KAF7550098.1"/>
    <property type="molecule type" value="Genomic_DNA"/>
</dbReference>
<comment type="caution">
    <text evidence="10">The sequence shown here is derived from an EMBL/GenBank/DDBJ whole genome shotgun (WGS) entry which is preliminary data.</text>
</comment>
<keyword evidence="11" id="KW-1185">Reference proteome</keyword>
<dbReference type="InterPro" id="IPR027417">
    <property type="entry name" value="P-loop_NTPase"/>
</dbReference>
<proteinExistence type="predicted"/>
<feature type="compositionally biased region" description="Basic and acidic residues" evidence="7">
    <location>
        <begin position="1563"/>
        <end position="1573"/>
    </location>
</feature>
<evidence type="ECO:0000256" key="1">
    <source>
        <dbReference type="ARBA" id="ARBA00000707"/>
    </source>
</evidence>
<evidence type="ECO:0000256" key="5">
    <source>
        <dbReference type="ARBA" id="ARBA00022801"/>
    </source>
</evidence>
<evidence type="ECO:0000313" key="11">
    <source>
        <dbReference type="Proteomes" id="UP000722485"/>
    </source>
</evidence>
<evidence type="ECO:0000259" key="8">
    <source>
        <dbReference type="Pfam" id="PF12340"/>
    </source>
</evidence>
<protein>
    <recommendedName>
        <fullName evidence="2">ubiquitinyl hydrolase 1</fullName>
        <ecNumber evidence="2">3.4.19.12</ecNumber>
    </recommendedName>
</protein>
<evidence type="ECO:0000256" key="6">
    <source>
        <dbReference type="ARBA" id="ARBA00022807"/>
    </source>
</evidence>
<dbReference type="Proteomes" id="UP000722485">
    <property type="component" value="Unassembled WGS sequence"/>
</dbReference>
<organism evidence="10 11">
    <name type="scientific">Cylindrodendrum hubeiense</name>
    <dbReference type="NCBI Taxonomy" id="595255"/>
    <lineage>
        <taxon>Eukaryota</taxon>
        <taxon>Fungi</taxon>
        <taxon>Dikarya</taxon>
        <taxon>Ascomycota</taxon>
        <taxon>Pezizomycotina</taxon>
        <taxon>Sordariomycetes</taxon>
        <taxon>Hypocreomycetidae</taxon>
        <taxon>Hypocreales</taxon>
        <taxon>Nectriaceae</taxon>
        <taxon>Cylindrodendrum</taxon>
    </lineage>
</organism>
<dbReference type="InterPro" id="IPR022099">
    <property type="entry name" value="DUF3638"/>
</dbReference>
<dbReference type="PANTHER" id="PTHR13367:SF32">
    <property type="entry name" value="DUF6606 DOMAIN-CONTAINING PROTEIN"/>
    <property type="match status" value="1"/>
</dbReference>
<feature type="compositionally biased region" description="Low complexity" evidence="7">
    <location>
        <begin position="1598"/>
        <end position="1613"/>
    </location>
</feature>
<comment type="catalytic activity">
    <reaction evidence="1">
        <text>Thiol-dependent hydrolysis of ester, thioester, amide, peptide and isopeptide bonds formed by the C-terminal Gly of ubiquitin (a 76-residue protein attached to proteins as an intracellular targeting signal).</text>
        <dbReference type="EC" id="3.4.19.12"/>
    </reaction>
</comment>
<dbReference type="Pfam" id="PF12359">
    <property type="entry name" value="DUF3645"/>
    <property type="match status" value="1"/>
</dbReference>
<name>A0A9P5LHB4_9HYPO</name>
<evidence type="ECO:0000256" key="3">
    <source>
        <dbReference type="ARBA" id="ARBA00022670"/>
    </source>
</evidence>
<feature type="domain" description="DUF3638" evidence="8">
    <location>
        <begin position="420"/>
        <end position="641"/>
    </location>
</feature>
<evidence type="ECO:0000256" key="4">
    <source>
        <dbReference type="ARBA" id="ARBA00022786"/>
    </source>
</evidence>
<keyword evidence="4" id="KW-0833">Ubl conjugation pathway</keyword>
<dbReference type="EC" id="3.4.19.12" evidence="2"/>
<evidence type="ECO:0000256" key="2">
    <source>
        <dbReference type="ARBA" id="ARBA00012759"/>
    </source>
</evidence>
<keyword evidence="6" id="KW-0788">Thiol protease</keyword>
<dbReference type="InterPro" id="IPR022105">
    <property type="entry name" value="DUF3645"/>
</dbReference>
<dbReference type="Gene3D" id="3.40.50.300">
    <property type="entry name" value="P-loop containing nucleotide triphosphate hydrolases"/>
    <property type="match status" value="1"/>
</dbReference>
<evidence type="ECO:0000256" key="7">
    <source>
        <dbReference type="SAM" id="MobiDB-lite"/>
    </source>
</evidence>
<sequence>MPLLRTLIAFAVFKELRYIETPKWEEYHHFQPDQVPQLDYLLNLLKPFAAPAPQYDTAELEKFASAKQQRKWQAERSKHERKAEDDCKFLVNFLLEQWPCVEPSIVGLDRTVLIDLPSALEAIRPEWKRLYMNMDLTKHLREVQKILDHRTSKVAYELPATVLSDDIFPTRLRGKEVLALNQLLLNPLMRKSVPRSFEITTTSTGPFLTEVNVIVQGANHLAWPRNTGIASGGKQLGYRHVSTGKKYASKPLPTPDDVNKSTLELVMISKPLENSRSAERRRYAQDLQKSLAAFRRIHPSVDTKNQPVRTRESTIESISSKVNSSFAKICLALDAPSRLCTPRHVKWLKAGGLWPTITKGSVLRQLGSIASQDLFGSGVRNELISLGVKVTELQREVRLHDLALKNASGQYYEENANKGHSNWNPDEHPDWLLLEIESNLMIRPVQIDVALATISPESGSNSVLQMNMGQGKTSCIIPMVAAALADKTRLVRVIVPKALLQQTSQLLQSRLGGILGRQVRHVPFSRRTSTTNDSIKSYLDIHKDMMKSAGIMICQPDHTMSFMLSGCQRLVDNQLQHAGPMINVQNWLTRVSRDILDESDYTLAVRTQLIYPSGSQMTVDGHPDRWLVAEAVLRLVDMHVSGLCFSFPQSITIIRRMSAGFPLIYFLRHDVEDELIRRVTNDICQGMGGILPMSIHAMPQADRVAIKDFISAVRPRTSSFNRIQKLCPDRPSLRQTIYLLRGLLVSRILMTTLRKRWNVEYGLHPNRDPIAVPFHAKGVPSEQSEWGHPDVAILLTCLAFYYDGVNLVQLKQCLEHILKSDDPSAEYDKWTSSIENYPSSLRAWNSINVDDEIQLVEIWRNARYNGVVIDYFLNNFVFPRHAKQFKVKLQSNAWDIPLFQVADEPSNSKKPAPKPLTTGFSGTNDNRTMLPLNIEQQDLPSLLHTSAEVLTYLLHPRNRQCVLPHQLKKDKFTGRASEFDLLHSLKDRSIRVLIDAGAQILEMNNATLAEEWLKIDGGALAAMFFDEGNKPWVLTKQGTRTPLLASPFADDLDSCLVYLDEAHTRGTDLKIPPYARGALTLGLGQAKDHTVQAAMRLRQLGTTQSVTFFVPPEVHQGIADLQGKTIHDHVDSADVIEWLLDNTCESIEQLQPLFYSQGVDYCRRTQATLDNPKFLTIKSQREKYAATIKLDEQQTLQQLYDPKPKARGMPPKQSTNGHLKGFMKELNTRRKRFQDNGRAVHASALQQVEQEREVAFEVESVRQVKKPHHYAAHSFPGLHPDLEIFARTGRMPADAHYFSHVFSSLSKTGLGRKFRVSRNATESKLFVTAEFERTIKQKLDNAMDNFLRPVNWLLWSPIAETAIIIIPEEADALIPMLRDPNAAFTTYLLTYAAPITRKMLQFNNLTYYSIPPLPQGWTAPKWLRVELGIFAGRLYFEWSEYKYMCQLLDIQEGVMENDDFDVLMAMDGAGDEEATEGDQQVTTAAPVVDFKFASKPLTFMQEWLAVRRRGQDFAHSPMGFVSQGKSLQSEHPFFSQAEEETPDQRDLVFAPVTHRPGASSPTYKDDEDYHGVDDMGANTAADSDACDDHIVYDESEYGSSGSRSAADSGDGSD</sequence>
<keyword evidence="5" id="KW-0378">Hydrolase</keyword>
<dbReference type="GO" id="GO:0006508">
    <property type="term" value="P:proteolysis"/>
    <property type="evidence" value="ECO:0007669"/>
    <property type="project" value="UniProtKB-KW"/>
</dbReference>
<dbReference type="Pfam" id="PF12340">
    <property type="entry name" value="DUF3638"/>
    <property type="match status" value="1"/>
</dbReference>
<reference evidence="10" key="1">
    <citation type="submission" date="2020-03" db="EMBL/GenBank/DDBJ databases">
        <title>Draft Genome Sequence of Cylindrodendrum hubeiense.</title>
        <authorList>
            <person name="Buettner E."/>
            <person name="Kellner H."/>
        </authorList>
    </citation>
    <scope>NUCLEOTIDE SEQUENCE</scope>
    <source>
        <strain evidence="10">IHI 201604</strain>
    </source>
</reference>
<evidence type="ECO:0000313" key="10">
    <source>
        <dbReference type="EMBL" id="KAF7550098.1"/>
    </source>
</evidence>